<feature type="compositionally biased region" description="Acidic residues" evidence="5">
    <location>
        <begin position="437"/>
        <end position="450"/>
    </location>
</feature>
<dbReference type="GO" id="GO:0005737">
    <property type="term" value="C:cytoplasm"/>
    <property type="evidence" value="ECO:0007669"/>
    <property type="project" value="TreeGrafter"/>
</dbReference>
<dbReference type="Gene3D" id="1.10.510.10">
    <property type="entry name" value="Transferase(Phosphotransferase) domain 1"/>
    <property type="match status" value="1"/>
</dbReference>
<dbReference type="OrthoDB" id="4062651at2759"/>
<dbReference type="InterPro" id="IPR000719">
    <property type="entry name" value="Prot_kinase_dom"/>
</dbReference>
<dbReference type="AlphaFoldDB" id="A0A139AH05"/>
<dbReference type="Proteomes" id="UP000070544">
    <property type="component" value="Unassembled WGS sequence"/>
</dbReference>
<feature type="region of interest" description="Disordered" evidence="5">
    <location>
        <begin position="437"/>
        <end position="491"/>
    </location>
</feature>
<sequence>MQPSSLFSLPASPALSDSCASVADSVSSDATLFFSASEQSLNPHPQRPVLVSARDTWEIGDLLGSGTFSQVRRARNVRTGLEAVCKSTPVPPTHPHFKLYALREAAVLLAIPPHPCIPQVYDVIVTSSSSSPFPLFPSSPVSSASTKPSRHHVHTTSPTSASTSSPTLTYHIIMQRAKGVELFAYAQTCPGGRVPEDEVRVIIGQVADALAHLHTHHILHRDIKLDNVIVDPDLLQCTLIDFNLATMCSEGGMMVEPVGCINYASPQLLLSALLGTPYPFSHGRSDLHSLGVVAYGALVGFFPYRATSPRSLLDEIHTRARARLHWPAEPGSPVDKPRHLISRPARKMVQALCDPLLECSAREVGKGVDVFGFLEGWKEALAFGGGGEAVRSDGVVELDPPVTAPMMDGSDLVGQMRAMEAFVGLKCGWGSTGGLYDGEDGDEVDGEGELGETIGSPSPCSSSREWRGSGDCDSPARSVDGEGHSEGVRVA</sequence>
<name>A0A139AH05_GONPJ</name>
<dbReference type="PANTHER" id="PTHR24346:SF30">
    <property type="entry name" value="MATERNAL EMBRYONIC LEUCINE ZIPPER KINASE"/>
    <property type="match status" value="1"/>
</dbReference>
<feature type="compositionally biased region" description="Low complexity" evidence="5">
    <location>
        <begin position="136"/>
        <end position="147"/>
    </location>
</feature>
<dbReference type="Gene3D" id="3.30.200.20">
    <property type="entry name" value="Phosphorylase Kinase, domain 1"/>
    <property type="match status" value="1"/>
</dbReference>
<comment type="similarity">
    <text evidence="4">Belongs to the protein kinase superfamily.</text>
</comment>
<keyword evidence="2 3" id="KW-0067">ATP-binding</keyword>
<dbReference type="GO" id="GO:0004674">
    <property type="term" value="F:protein serine/threonine kinase activity"/>
    <property type="evidence" value="ECO:0007669"/>
    <property type="project" value="UniProtKB-KW"/>
</dbReference>
<dbReference type="PANTHER" id="PTHR24346">
    <property type="entry name" value="MAP/MICROTUBULE AFFINITY-REGULATING KINASE"/>
    <property type="match status" value="1"/>
</dbReference>
<dbReference type="PROSITE" id="PS00108">
    <property type="entry name" value="PROTEIN_KINASE_ST"/>
    <property type="match status" value="1"/>
</dbReference>
<feature type="compositionally biased region" description="Low complexity" evidence="5">
    <location>
        <begin position="155"/>
        <end position="165"/>
    </location>
</feature>
<feature type="binding site" evidence="3">
    <location>
        <position position="86"/>
    </location>
    <ligand>
        <name>ATP</name>
        <dbReference type="ChEBI" id="CHEBI:30616"/>
    </ligand>
</feature>
<dbReference type="PROSITE" id="PS50011">
    <property type="entry name" value="PROTEIN_KINASE_DOM"/>
    <property type="match status" value="1"/>
</dbReference>
<evidence type="ECO:0000256" key="4">
    <source>
        <dbReference type="RuleBase" id="RU000304"/>
    </source>
</evidence>
<evidence type="ECO:0000313" key="8">
    <source>
        <dbReference type="Proteomes" id="UP000070544"/>
    </source>
</evidence>
<dbReference type="Pfam" id="PF00069">
    <property type="entry name" value="Pkinase"/>
    <property type="match status" value="1"/>
</dbReference>
<dbReference type="PROSITE" id="PS00107">
    <property type="entry name" value="PROTEIN_KINASE_ATP"/>
    <property type="match status" value="1"/>
</dbReference>
<dbReference type="SMART" id="SM00220">
    <property type="entry name" value="S_TKc"/>
    <property type="match status" value="1"/>
</dbReference>
<protein>
    <submittedName>
        <fullName evidence="7">Kinase-like protein</fullName>
    </submittedName>
</protein>
<dbReference type="InterPro" id="IPR008271">
    <property type="entry name" value="Ser/Thr_kinase_AS"/>
</dbReference>
<dbReference type="InterPro" id="IPR011009">
    <property type="entry name" value="Kinase-like_dom_sf"/>
</dbReference>
<dbReference type="GO" id="GO:0005524">
    <property type="term" value="F:ATP binding"/>
    <property type="evidence" value="ECO:0007669"/>
    <property type="project" value="UniProtKB-UniRule"/>
</dbReference>
<dbReference type="InterPro" id="IPR017441">
    <property type="entry name" value="Protein_kinase_ATP_BS"/>
</dbReference>
<evidence type="ECO:0000256" key="1">
    <source>
        <dbReference type="ARBA" id="ARBA00022741"/>
    </source>
</evidence>
<dbReference type="SUPFAM" id="SSF56112">
    <property type="entry name" value="Protein kinase-like (PK-like)"/>
    <property type="match status" value="1"/>
</dbReference>
<keyword evidence="4" id="KW-0723">Serine/threonine-protein kinase</keyword>
<keyword evidence="7" id="KW-0418">Kinase</keyword>
<evidence type="ECO:0000256" key="3">
    <source>
        <dbReference type="PROSITE-ProRule" id="PRU10141"/>
    </source>
</evidence>
<evidence type="ECO:0000256" key="5">
    <source>
        <dbReference type="SAM" id="MobiDB-lite"/>
    </source>
</evidence>
<proteinExistence type="inferred from homology"/>
<evidence type="ECO:0000256" key="2">
    <source>
        <dbReference type="ARBA" id="ARBA00022840"/>
    </source>
</evidence>
<gene>
    <name evidence="7" type="ORF">M427DRAFT_56416</name>
</gene>
<dbReference type="EMBL" id="KQ965759">
    <property type="protein sequence ID" value="KXS15844.1"/>
    <property type="molecule type" value="Genomic_DNA"/>
</dbReference>
<accession>A0A139AH05</accession>
<feature type="region of interest" description="Disordered" evidence="5">
    <location>
        <begin position="136"/>
        <end position="165"/>
    </location>
</feature>
<organism evidence="7 8">
    <name type="scientific">Gonapodya prolifera (strain JEL478)</name>
    <name type="common">Monoblepharis prolifera</name>
    <dbReference type="NCBI Taxonomy" id="1344416"/>
    <lineage>
        <taxon>Eukaryota</taxon>
        <taxon>Fungi</taxon>
        <taxon>Fungi incertae sedis</taxon>
        <taxon>Chytridiomycota</taxon>
        <taxon>Chytridiomycota incertae sedis</taxon>
        <taxon>Monoblepharidomycetes</taxon>
        <taxon>Monoblepharidales</taxon>
        <taxon>Gonapodyaceae</taxon>
        <taxon>Gonapodya</taxon>
    </lineage>
</organism>
<feature type="compositionally biased region" description="Basic and acidic residues" evidence="5">
    <location>
        <begin position="479"/>
        <end position="491"/>
    </location>
</feature>
<evidence type="ECO:0000313" key="7">
    <source>
        <dbReference type="EMBL" id="KXS15844.1"/>
    </source>
</evidence>
<keyword evidence="1 3" id="KW-0547">Nucleotide-binding</keyword>
<reference evidence="7 8" key="1">
    <citation type="journal article" date="2015" name="Genome Biol. Evol.">
        <title>Phylogenomic analyses indicate that early fungi evolved digesting cell walls of algal ancestors of land plants.</title>
        <authorList>
            <person name="Chang Y."/>
            <person name="Wang S."/>
            <person name="Sekimoto S."/>
            <person name="Aerts A.L."/>
            <person name="Choi C."/>
            <person name="Clum A."/>
            <person name="LaButti K.M."/>
            <person name="Lindquist E.A."/>
            <person name="Yee Ngan C."/>
            <person name="Ohm R.A."/>
            <person name="Salamov A.A."/>
            <person name="Grigoriev I.V."/>
            <person name="Spatafora J.W."/>
            <person name="Berbee M.L."/>
        </authorList>
    </citation>
    <scope>NUCLEOTIDE SEQUENCE [LARGE SCALE GENOMIC DNA]</scope>
    <source>
        <strain evidence="7 8">JEL478</strain>
    </source>
</reference>
<keyword evidence="8" id="KW-1185">Reference proteome</keyword>
<dbReference type="GO" id="GO:0035556">
    <property type="term" value="P:intracellular signal transduction"/>
    <property type="evidence" value="ECO:0007669"/>
    <property type="project" value="TreeGrafter"/>
</dbReference>
<keyword evidence="7" id="KW-0808">Transferase</keyword>
<feature type="domain" description="Protein kinase" evidence="6">
    <location>
        <begin position="57"/>
        <end position="374"/>
    </location>
</feature>
<evidence type="ECO:0000259" key="6">
    <source>
        <dbReference type="PROSITE" id="PS50011"/>
    </source>
</evidence>
<dbReference type="STRING" id="1344416.A0A139AH05"/>